<keyword evidence="4" id="KW-1185">Reference proteome</keyword>
<sequence>MGEELQRQIHHEDWNSSENNEGETSVLDLPPRSELHAKKSTKKKTKIKPSSIWLRFLFFVFILLVCTILSYNYWDDWIKELDPEPVSGEKQPLHEEVTVEQNSSD</sequence>
<keyword evidence="2" id="KW-0812">Transmembrane</keyword>
<reference evidence="3 4" key="1">
    <citation type="journal article" date="2005" name="Int. J. Syst. Evol. Microbiol.">
        <title>Halobacillus yeomjeoni sp. nov., isolated from a marine solar saltern in Korea.</title>
        <authorList>
            <person name="Yoon J.H."/>
            <person name="Kang S.J."/>
            <person name="Lee C.H."/>
            <person name="Oh H.W."/>
            <person name="Oh T.K."/>
        </authorList>
    </citation>
    <scope>NUCLEOTIDE SEQUENCE [LARGE SCALE GENOMIC DNA]</scope>
    <source>
        <strain evidence="3 4">KCTC 3957</strain>
    </source>
</reference>
<dbReference type="RefSeq" id="WP_197316218.1">
    <property type="nucleotide sequence ID" value="NZ_JADZSC010000001.1"/>
</dbReference>
<keyword evidence="2" id="KW-1133">Transmembrane helix</keyword>
<comment type="caution">
    <text evidence="3">The sequence shown here is derived from an EMBL/GenBank/DDBJ whole genome shotgun (WGS) entry which is preliminary data.</text>
</comment>
<gene>
    <name evidence="3" type="ORF">H0267_05255</name>
</gene>
<evidence type="ECO:0000313" key="3">
    <source>
        <dbReference type="EMBL" id="MBH0229618.1"/>
    </source>
</evidence>
<feature type="region of interest" description="Disordered" evidence="1">
    <location>
        <begin position="85"/>
        <end position="105"/>
    </location>
</feature>
<evidence type="ECO:0000256" key="1">
    <source>
        <dbReference type="SAM" id="MobiDB-lite"/>
    </source>
</evidence>
<name>A0A931MU75_9BACI</name>
<dbReference type="Proteomes" id="UP000614490">
    <property type="component" value="Unassembled WGS sequence"/>
</dbReference>
<accession>A0A931MU75</accession>
<feature type="transmembrane region" description="Helical" evidence="2">
    <location>
        <begin position="52"/>
        <end position="74"/>
    </location>
</feature>
<proteinExistence type="predicted"/>
<feature type="region of interest" description="Disordered" evidence="1">
    <location>
        <begin position="1"/>
        <end position="45"/>
    </location>
</feature>
<evidence type="ECO:0000313" key="4">
    <source>
        <dbReference type="Proteomes" id="UP000614490"/>
    </source>
</evidence>
<feature type="compositionally biased region" description="Basic and acidic residues" evidence="1">
    <location>
        <begin position="1"/>
        <end position="14"/>
    </location>
</feature>
<organism evidence="3 4">
    <name type="scientific">Halobacillus yeomjeoni</name>
    <dbReference type="NCBI Taxonomy" id="311194"/>
    <lineage>
        <taxon>Bacteria</taxon>
        <taxon>Bacillati</taxon>
        <taxon>Bacillota</taxon>
        <taxon>Bacilli</taxon>
        <taxon>Bacillales</taxon>
        <taxon>Bacillaceae</taxon>
        <taxon>Halobacillus</taxon>
    </lineage>
</organism>
<dbReference type="EMBL" id="JADZSC010000001">
    <property type="protein sequence ID" value="MBH0229618.1"/>
    <property type="molecule type" value="Genomic_DNA"/>
</dbReference>
<dbReference type="AlphaFoldDB" id="A0A931MU75"/>
<protein>
    <submittedName>
        <fullName evidence="3">Uncharacterized protein</fullName>
    </submittedName>
</protein>
<keyword evidence="2" id="KW-0472">Membrane</keyword>
<evidence type="ECO:0000256" key="2">
    <source>
        <dbReference type="SAM" id="Phobius"/>
    </source>
</evidence>